<dbReference type="InterPro" id="IPR003018">
    <property type="entry name" value="GAF"/>
</dbReference>
<dbReference type="RefSeq" id="WP_245699246.1">
    <property type="nucleotide sequence ID" value="NZ_FNAP01000012.1"/>
</dbReference>
<dbReference type="InterPro" id="IPR029016">
    <property type="entry name" value="GAF-like_dom_sf"/>
</dbReference>
<feature type="transmembrane region" description="Helical" evidence="2">
    <location>
        <begin position="21"/>
        <end position="42"/>
    </location>
</feature>
<feature type="transmembrane region" description="Helical" evidence="2">
    <location>
        <begin position="164"/>
        <end position="187"/>
    </location>
</feature>
<keyword evidence="2" id="KW-0472">Membrane</keyword>
<evidence type="ECO:0000259" key="3">
    <source>
        <dbReference type="PROSITE" id="PS51832"/>
    </source>
</evidence>
<evidence type="ECO:0000313" key="5">
    <source>
        <dbReference type="Proteomes" id="UP000199412"/>
    </source>
</evidence>
<dbReference type="Gene3D" id="1.10.3210.10">
    <property type="entry name" value="Hypothetical protein af1432"/>
    <property type="match status" value="2"/>
</dbReference>
<keyword evidence="2" id="KW-1133">Transmembrane helix</keyword>
<dbReference type="STRING" id="69960.SAMN05421720_11239"/>
<dbReference type="Pfam" id="PF01590">
    <property type="entry name" value="GAF"/>
    <property type="match status" value="1"/>
</dbReference>
<dbReference type="InterPro" id="IPR003607">
    <property type="entry name" value="HD/PDEase_dom"/>
</dbReference>
<dbReference type="SMART" id="SM00065">
    <property type="entry name" value="GAF"/>
    <property type="match status" value="1"/>
</dbReference>
<accession>A0A1G7FRE8</accession>
<dbReference type="CDD" id="cd00077">
    <property type="entry name" value="HDc"/>
    <property type="match status" value="1"/>
</dbReference>
<reference evidence="4 5" key="1">
    <citation type="submission" date="2016-10" db="EMBL/GenBank/DDBJ databases">
        <authorList>
            <person name="de Groot N.N."/>
        </authorList>
    </citation>
    <scope>NUCLEOTIDE SEQUENCE [LARGE SCALE GENOMIC DNA]</scope>
    <source>
        <strain evidence="4 5">ATCC 700224</strain>
    </source>
</reference>
<feature type="region of interest" description="Disordered" evidence="1">
    <location>
        <begin position="610"/>
        <end position="643"/>
    </location>
</feature>
<dbReference type="EMBL" id="FNAP01000012">
    <property type="protein sequence ID" value="SDE78434.1"/>
    <property type="molecule type" value="Genomic_DNA"/>
</dbReference>
<evidence type="ECO:0000256" key="2">
    <source>
        <dbReference type="SAM" id="Phobius"/>
    </source>
</evidence>
<sequence>MNPRTASGPTASLRRRGTLRFRLLAVYVPVLVLVLLTLFAGMEWRVNRQAMAALEQRLEIFVSTNAPVLAAPMWVYDDGLTDSLVSVMSGHPDLLAIEVRNTFGDVVAAHGPVEALDRDSSVLTRSVPIIKREIDGSTVVGDLHVAFDDSRVRQALTRSIITDAITIGVVLAVLIALVVVTTGRLVFRPLDRLYRAMCIDPEVGQPRRVEHESPDELGAVIDAFNAMERRRADLQGSHARLIDLGILMGSEHNPKRLTETILEAACDLCHSDGGTVYLLNEEEDRLEFAIILNRSLDIRLGGAEGDPIPFAPLPLHLPDGQPNNANVAVHAALTGVGVNIPDVYNAEAFDFTGPQAFDAANTYRTTSLLAVPLTNRQNDIIGVLQLINASDPETGRVVAFDAPRASIARALGAQAGVALENQMLLEAQRHLLDSFIELMAGAIDAKSPYTGGHCSRVPEITRLLTEAACADTETFRDFNLTQAEWYELHIASWLHDCGKVTSPEYVIDKATKLETIVNRIHEIRTRFEVLWRDAEITECRALLAGTDPEAARRDREQAQAALQDDFAFVAACNIGGEFMDDARIDRLKTIAARTWIRHFDDRLGLSLGEEQRLDGVPPSSPPSEERLLDDKPEHSVPWPDNVPPITADNSYGFTMTAPDKQFNFGELYNLSVRRGTLTEEERFKINDHMIQTIMMLESLPLPKHLRRVPEYAGGHHEKMDGTGYPRGLEGATMSIPARIMAIADIFEALTAADRPYKTPKTVSEALKIMSFMRNDNHIDAELFDLFLRSGVWRTYAETHLRPEQIDAVDINLYKSSVTG</sequence>
<dbReference type="SUPFAM" id="SSF109604">
    <property type="entry name" value="HD-domain/PDEase-like"/>
    <property type="match status" value="2"/>
</dbReference>
<dbReference type="InterPro" id="IPR037522">
    <property type="entry name" value="HD_GYP_dom"/>
</dbReference>
<dbReference type="Pfam" id="PF13487">
    <property type="entry name" value="HD_5"/>
    <property type="match status" value="1"/>
</dbReference>
<dbReference type="PANTHER" id="PTHR43155:SF2">
    <property type="entry name" value="CYCLIC DI-GMP PHOSPHODIESTERASE PA4108"/>
    <property type="match status" value="1"/>
</dbReference>
<dbReference type="GO" id="GO:0008081">
    <property type="term" value="F:phosphoric diester hydrolase activity"/>
    <property type="evidence" value="ECO:0007669"/>
    <property type="project" value="UniProtKB-ARBA"/>
</dbReference>
<protein>
    <submittedName>
        <fullName evidence="4">GAF domain-containing protein</fullName>
    </submittedName>
</protein>
<proteinExistence type="predicted"/>
<keyword evidence="2" id="KW-0812">Transmembrane</keyword>
<dbReference type="SUPFAM" id="SSF55781">
    <property type="entry name" value="GAF domain-like"/>
    <property type="match status" value="1"/>
</dbReference>
<evidence type="ECO:0000256" key="1">
    <source>
        <dbReference type="SAM" id="MobiDB-lite"/>
    </source>
</evidence>
<feature type="compositionally biased region" description="Basic and acidic residues" evidence="1">
    <location>
        <begin position="623"/>
        <end position="634"/>
    </location>
</feature>
<dbReference type="PROSITE" id="PS51832">
    <property type="entry name" value="HD_GYP"/>
    <property type="match status" value="1"/>
</dbReference>
<feature type="domain" description="HD-GYP" evidence="3">
    <location>
        <begin position="596"/>
        <end position="802"/>
    </location>
</feature>
<dbReference type="PANTHER" id="PTHR43155">
    <property type="entry name" value="CYCLIC DI-GMP PHOSPHODIESTERASE PA4108-RELATED"/>
    <property type="match status" value="1"/>
</dbReference>
<keyword evidence="5" id="KW-1185">Reference proteome</keyword>
<name>A0A1G7FRE8_9PROT</name>
<dbReference type="Gene3D" id="3.30.450.40">
    <property type="match status" value="1"/>
</dbReference>
<organism evidence="4 5">
    <name type="scientific">Rhodospira trueperi</name>
    <dbReference type="NCBI Taxonomy" id="69960"/>
    <lineage>
        <taxon>Bacteria</taxon>
        <taxon>Pseudomonadati</taxon>
        <taxon>Pseudomonadota</taxon>
        <taxon>Alphaproteobacteria</taxon>
        <taxon>Rhodospirillales</taxon>
        <taxon>Rhodospirillaceae</taxon>
        <taxon>Rhodospira</taxon>
    </lineage>
</organism>
<dbReference type="Proteomes" id="UP000199412">
    <property type="component" value="Unassembled WGS sequence"/>
</dbReference>
<evidence type="ECO:0000313" key="4">
    <source>
        <dbReference type="EMBL" id="SDE78434.1"/>
    </source>
</evidence>
<gene>
    <name evidence="4" type="ORF">SAMN05421720_11239</name>
</gene>
<dbReference type="AlphaFoldDB" id="A0A1G7FRE8"/>
<dbReference type="CDD" id="cd06225">
    <property type="entry name" value="HAMP"/>
    <property type="match status" value="1"/>
</dbReference>